<organism evidence="1">
    <name type="scientific">Aphanomyces astaci</name>
    <name type="common">Crayfish plague agent</name>
    <dbReference type="NCBI Taxonomy" id="112090"/>
    <lineage>
        <taxon>Eukaryota</taxon>
        <taxon>Sar</taxon>
        <taxon>Stramenopiles</taxon>
        <taxon>Oomycota</taxon>
        <taxon>Saprolegniomycetes</taxon>
        <taxon>Saprolegniales</taxon>
        <taxon>Verrucalvaceae</taxon>
        <taxon>Aphanomyces</taxon>
    </lineage>
</organism>
<reference evidence="1" key="1">
    <citation type="submission" date="2013-12" db="EMBL/GenBank/DDBJ databases">
        <title>The Genome Sequence of Aphanomyces astaci APO3.</title>
        <authorList>
            <consortium name="The Broad Institute Genomics Platform"/>
            <person name="Russ C."/>
            <person name="Tyler B."/>
            <person name="van West P."/>
            <person name="Dieguez-Uribeondo J."/>
            <person name="Young S.K."/>
            <person name="Zeng Q."/>
            <person name="Gargeya S."/>
            <person name="Fitzgerald M."/>
            <person name="Abouelleil A."/>
            <person name="Alvarado L."/>
            <person name="Chapman S.B."/>
            <person name="Gainer-Dewar J."/>
            <person name="Goldberg J."/>
            <person name="Griggs A."/>
            <person name="Gujja S."/>
            <person name="Hansen M."/>
            <person name="Howarth C."/>
            <person name="Imamovic A."/>
            <person name="Ireland A."/>
            <person name="Larimer J."/>
            <person name="McCowan C."/>
            <person name="Murphy C."/>
            <person name="Pearson M."/>
            <person name="Poon T.W."/>
            <person name="Priest M."/>
            <person name="Roberts A."/>
            <person name="Saif S."/>
            <person name="Shea T."/>
            <person name="Sykes S."/>
            <person name="Wortman J."/>
            <person name="Nusbaum C."/>
            <person name="Birren B."/>
        </authorList>
    </citation>
    <scope>NUCLEOTIDE SEQUENCE [LARGE SCALE GENOMIC DNA]</scope>
    <source>
        <strain evidence="1">APO3</strain>
    </source>
</reference>
<dbReference type="EMBL" id="KI913118">
    <property type="protein sequence ID" value="ETV85548.1"/>
    <property type="molecule type" value="Genomic_DNA"/>
</dbReference>
<accession>W4H341</accession>
<proteinExistence type="predicted"/>
<dbReference type="VEuPathDB" id="FungiDB:H257_03256"/>
<dbReference type="RefSeq" id="XP_009825566.1">
    <property type="nucleotide sequence ID" value="XM_009827264.1"/>
</dbReference>
<dbReference type="GeneID" id="20805252"/>
<evidence type="ECO:0000313" key="1">
    <source>
        <dbReference type="EMBL" id="ETV85548.1"/>
    </source>
</evidence>
<protein>
    <recommendedName>
        <fullName evidence="2">Myb-like domain-containing protein</fullName>
    </recommendedName>
</protein>
<dbReference type="AlphaFoldDB" id="W4H341"/>
<evidence type="ECO:0008006" key="2">
    <source>
        <dbReference type="Google" id="ProtNLM"/>
    </source>
</evidence>
<gene>
    <name evidence="1" type="ORF">H257_03256</name>
</gene>
<name>W4H341_APHAT</name>
<sequence>MEDIGGTRNAEVLGNFYDVQEKKRWTEDDDIFLLTQANNERPFVQRKDATRAWEAVAGALLSIDGFTRCRLDGKKAQTEDETAKTKLLDGLVPLYMDAIVNKSGVPTSDAAIKAADTKFFRA</sequence>